<dbReference type="CDD" id="cd00641">
    <property type="entry name" value="GTP_cyclohydro2"/>
    <property type="match status" value="1"/>
</dbReference>
<comment type="caution">
    <text evidence="8">The sequence shown here is derived from an EMBL/GenBank/DDBJ whole genome shotgun (WGS) entry which is preliminary data.</text>
</comment>
<evidence type="ECO:0000256" key="2">
    <source>
        <dbReference type="ARBA" id="ARBA00022741"/>
    </source>
</evidence>
<dbReference type="GO" id="GO:0005525">
    <property type="term" value="F:GTP binding"/>
    <property type="evidence" value="ECO:0007669"/>
    <property type="project" value="UniProtKB-KW"/>
</dbReference>
<dbReference type="Proteomes" id="UP000434172">
    <property type="component" value="Unassembled WGS sequence"/>
</dbReference>
<keyword evidence="2" id="KW-0547">Nucleotide-binding</keyword>
<accession>A0A8H3WQE0</accession>
<name>A0A8H3WQE0_9PEZI</name>
<evidence type="ECO:0000256" key="3">
    <source>
        <dbReference type="ARBA" id="ARBA00022801"/>
    </source>
</evidence>
<dbReference type="PANTHER" id="PTHR47259:SF2">
    <property type="entry name" value="URACIL-REGULATED PROTEIN 1"/>
    <property type="match status" value="1"/>
</dbReference>
<dbReference type="GO" id="GO:0009231">
    <property type="term" value="P:riboflavin biosynthetic process"/>
    <property type="evidence" value="ECO:0007669"/>
    <property type="project" value="InterPro"/>
</dbReference>
<dbReference type="Pfam" id="PF00925">
    <property type="entry name" value="GTP_cyclohydro2"/>
    <property type="match status" value="1"/>
</dbReference>
<feature type="domain" description="GTP cyclohydrolase II" evidence="6">
    <location>
        <begin position="339"/>
        <end position="466"/>
    </location>
</feature>
<dbReference type="OrthoDB" id="57939at2759"/>
<dbReference type="Gene3D" id="3.40.50.10990">
    <property type="entry name" value="GTP cyclohydrolase II"/>
    <property type="match status" value="1"/>
</dbReference>
<comment type="similarity">
    <text evidence="1">Belongs to the GTP cyclohydrolase II family.</text>
</comment>
<evidence type="ECO:0000256" key="5">
    <source>
        <dbReference type="SAM" id="MobiDB-lite"/>
    </source>
</evidence>
<reference evidence="8 9" key="1">
    <citation type="submission" date="2019-12" db="EMBL/GenBank/DDBJ databases">
        <title>A genome sequence resource for the geographically widespread anthracnose pathogen Colletotrichum asianum.</title>
        <authorList>
            <person name="Meng Y."/>
        </authorList>
    </citation>
    <scope>NUCLEOTIDE SEQUENCE [LARGE SCALE GENOMIC DNA]</scope>
    <source>
        <strain evidence="8 9">ICMP 18580</strain>
    </source>
</reference>
<keyword evidence="9" id="KW-1185">Reference proteome</keyword>
<sequence>MSTGSPPEEALAQVLGSLRSIQQTQSDLVAAVDSLTQRYHQLSGDANVAAALAPSPAIGTAPEAPRTSDAAGGSDQQSSDLTLQAPAVPSSPSQRSGLTSRIILTTYPKQIGIKPLPLIWGEGEPHRRGPVVVSRSSSTIGRRNGFITVAIGAHGGSYSIYYALAVASKQLNLEHRPDFTNTEPAAKIGPFPQWGDPKKIVAMDPWGHLAPWLFKDTIERDNVDIRPTIAITKAHMKLPELEESVRTGRLVPDGKVCINNLGELAVTKFAVEPVWYLPGVAERFGIDEGALRRSLFEHTGGSYPELITRGDIKVFLPPIGGLTVYCFGDPAKMSDESVRLALRIHDECNGSDVFGSDICTCRPYLIFGIEEAVKEAQNGGSGVVIYFRKEGRALGEVTKYLVYNARKRGEDRASDYFKRTENIAGVKDMRFQALMPDILHWLGIRKIDRMLSMSNMKHDAIVGQGLGYFTAGKRMTEEELRAVQGRLWEDIDH</sequence>
<feature type="compositionally biased region" description="Polar residues" evidence="5">
    <location>
        <begin position="90"/>
        <end position="99"/>
    </location>
</feature>
<evidence type="ECO:0000256" key="1">
    <source>
        <dbReference type="ARBA" id="ARBA00008131"/>
    </source>
</evidence>
<evidence type="ECO:0000259" key="6">
    <source>
        <dbReference type="Pfam" id="PF00925"/>
    </source>
</evidence>
<keyword evidence="4" id="KW-0342">GTP-binding</keyword>
<dbReference type="InterPro" id="IPR032677">
    <property type="entry name" value="GTP_cyclohydro_II"/>
</dbReference>
<keyword evidence="3 8" id="KW-0378">Hydrolase</keyword>
<dbReference type="GO" id="GO:0003935">
    <property type="term" value="F:GTP cyclohydrolase II activity"/>
    <property type="evidence" value="ECO:0007669"/>
    <property type="project" value="InterPro"/>
</dbReference>
<dbReference type="InterPro" id="IPR036144">
    <property type="entry name" value="RibA-like_sf"/>
</dbReference>
<dbReference type="NCBIfam" id="NF005536">
    <property type="entry name" value="PRK07198.1"/>
    <property type="match status" value="1"/>
</dbReference>
<proteinExistence type="inferred from homology"/>
<evidence type="ECO:0000313" key="8">
    <source>
        <dbReference type="EMBL" id="KAF0331649.1"/>
    </source>
</evidence>
<protein>
    <submittedName>
        <fullName evidence="8">GTP cyclohydrolase ii</fullName>
    </submittedName>
</protein>
<evidence type="ECO:0000259" key="7">
    <source>
        <dbReference type="Pfam" id="PF12471"/>
    </source>
</evidence>
<dbReference type="PANTHER" id="PTHR47259">
    <property type="match status" value="1"/>
</dbReference>
<organism evidence="8 9">
    <name type="scientific">Colletotrichum asianum</name>
    <dbReference type="NCBI Taxonomy" id="702518"/>
    <lineage>
        <taxon>Eukaryota</taxon>
        <taxon>Fungi</taxon>
        <taxon>Dikarya</taxon>
        <taxon>Ascomycota</taxon>
        <taxon>Pezizomycotina</taxon>
        <taxon>Sordariomycetes</taxon>
        <taxon>Hypocreomycetidae</taxon>
        <taxon>Glomerellales</taxon>
        <taxon>Glomerellaceae</taxon>
        <taxon>Colletotrichum</taxon>
        <taxon>Colletotrichum gloeosporioides species complex</taxon>
    </lineage>
</organism>
<dbReference type="EMBL" id="WOWK01000003">
    <property type="protein sequence ID" value="KAF0331649.1"/>
    <property type="molecule type" value="Genomic_DNA"/>
</dbReference>
<dbReference type="InterPro" id="IPR000926">
    <property type="entry name" value="RibA"/>
</dbReference>
<evidence type="ECO:0000313" key="9">
    <source>
        <dbReference type="Proteomes" id="UP000434172"/>
    </source>
</evidence>
<dbReference type="AlphaFoldDB" id="A0A8H3WQE0"/>
<feature type="region of interest" description="Disordered" evidence="5">
    <location>
        <begin position="57"/>
        <end position="99"/>
    </location>
</feature>
<gene>
    <name evidence="8" type="ORF">GQ607_001395</name>
</gene>
<evidence type="ECO:0000256" key="4">
    <source>
        <dbReference type="ARBA" id="ARBA00023134"/>
    </source>
</evidence>
<dbReference type="InterPro" id="IPR022163">
    <property type="entry name" value="GTP_CH_N"/>
</dbReference>
<feature type="domain" description="GTP cyclohydrolase N-terminal" evidence="7">
    <location>
        <begin position="101"/>
        <end position="298"/>
    </location>
</feature>
<dbReference type="Pfam" id="PF12471">
    <property type="entry name" value="GTP_CH_N"/>
    <property type="match status" value="1"/>
</dbReference>
<dbReference type="SUPFAM" id="SSF142695">
    <property type="entry name" value="RibA-like"/>
    <property type="match status" value="1"/>
</dbReference>